<sequence length="430" mass="47191">MSDENTMADTSYNTHKDPSVPVLFSSPEQCCGCGACAAACPVQAISLHEDGCGYIYPQIDEALCIRCGRCKQVCGYQHALVSESAGNAYAAATSSTQIKYSASGGIFGAMARAMLEQGGVVVGCRYDNCNGLLYAAHHVVDDKADLPALLGSKYVQSDMSSVYPKVKQYIKDGHNVLFSGTPCQIAGLRGYLGEKLWASSHLVTIDLVCHGVPNQKMLQSYLAEVKQKYANNSEVVDARFRPKRDGWSNSLQLELVFSDGSEKFIPSDQSSYYDAFLALKTLRESCYHCPFAGRKRPADLTIGDFWGIEEQCPELLEGNGGPFSLFAGVSCVLVNSDRGSEWLEKLGSQLKMEQVPFEAVAAQNAQLKAPAALPKDRADWLRAFEHGGWDEVEHLWLRAKRKQNLRRRVGKLFPVSVKHVIKAVGKQLRL</sequence>
<evidence type="ECO:0000313" key="5">
    <source>
        <dbReference type="EMBL" id="HIU23954.1"/>
    </source>
</evidence>
<evidence type="ECO:0000256" key="2">
    <source>
        <dbReference type="ARBA" id="ARBA00023004"/>
    </source>
</evidence>
<dbReference type="Proteomes" id="UP000824078">
    <property type="component" value="Unassembled WGS sequence"/>
</dbReference>
<dbReference type="PROSITE" id="PS00198">
    <property type="entry name" value="4FE4S_FER_1"/>
    <property type="match status" value="2"/>
</dbReference>
<dbReference type="InterPro" id="IPR007525">
    <property type="entry name" value="FrhB_FdhB_C"/>
</dbReference>
<reference evidence="5" key="1">
    <citation type="submission" date="2020-10" db="EMBL/GenBank/DDBJ databases">
        <authorList>
            <person name="Gilroy R."/>
        </authorList>
    </citation>
    <scope>NUCLEOTIDE SEQUENCE</scope>
    <source>
        <strain evidence="5">ChiHjej12B11-29160</strain>
    </source>
</reference>
<dbReference type="InterPro" id="IPR017900">
    <property type="entry name" value="4Fe4S_Fe_S_CS"/>
</dbReference>
<dbReference type="EMBL" id="DVMQ01000011">
    <property type="protein sequence ID" value="HIU23954.1"/>
    <property type="molecule type" value="Genomic_DNA"/>
</dbReference>
<evidence type="ECO:0000256" key="1">
    <source>
        <dbReference type="ARBA" id="ARBA00022723"/>
    </source>
</evidence>
<dbReference type="PANTHER" id="PTHR43193:SF2">
    <property type="entry name" value="POLYFERREDOXIN PROTEIN FWDF"/>
    <property type="match status" value="1"/>
</dbReference>
<accession>A0A9D1HX37</accession>
<gene>
    <name evidence="5" type="ORF">IAD17_03425</name>
</gene>
<dbReference type="PROSITE" id="PS51379">
    <property type="entry name" value="4FE4S_FER_2"/>
    <property type="match status" value="2"/>
</dbReference>
<evidence type="ECO:0000259" key="4">
    <source>
        <dbReference type="PROSITE" id="PS51379"/>
    </source>
</evidence>
<dbReference type="Pfam" id="PF12838">
    <property type="entry name" value="Fer4_7"/>
    <property type="match status" value="1"/>
</dbReference>
<dbReference type="Gene3D" id="3.30.70.20">
    <property type="match status" value="1"/>
</dbReference>
<reference evidence="5" key="2">
    <citation type="journal article" date="2021" name="PeerJ">
        <title>Extensive microbial diversity within the chicken gut microbiome revealed by metagenomics and culture.</title>
        <authorList>
            <person name="Gilroy R."/>
            <person name="Ravi A."/>
            <person name="Getino M."/>
            <person name="Pursley I."/>
            <person name="Horton D.L."/>
            <person name="Alikhan N.F."/>
            <person name="Baker D."/>
            <person name="Gharbi K."/>
            <person name="Hall N."/>
            <person name="Watson M."/>
            <person name="Adriaenssens E.M."/>
            <person name="Foster-Nyarko E."/>
            <person name="Jarju S."/>
            <person name="Secka A."/>
            <person name="Antonio M."/>
            <person name="Oren A."/>
            <person name="Chaudhuri R.R."/>
            <person name="La Ragione R."/>
            <person name="Hildebrand F."/>
            <person name="Pallen M.J."/>
        </authorList>
    </citation>
    <scope>NUCLEOTIDE SEQUENCE</scope>
    <source>
        <strain evidence="5">ChiHjej12B11-29160</strain>
    </source>
</reference>
<keyword evidence="1" id="KW-0479">Metal-binding</keyword>
<organism evidence="5 6">
    <name type="scientific">Candidatus Coprovicinus avistercoris</name>
    <dbReference type="NCBI Taxonomy" id="2840754"/>
    <lineage>
        <taxon>Bacteria</taxon>
        <taxon>Bacillati</taxon>
        <taxon>Actinomycetota</taxon>
        <taxon>Coriobacteriia</taxon>
        <taxon>Coriobacteriales</taxon>
        <taxon>Coriobacteriaceae</taxon>
        <taxon>Coriobacteriaceae incertae sedis</taxon>
        <taxon>Candidatus Coprovicinus</taxon>
    </lineage>
</organism>
<proteinExistence type="predicted"/>
<evidence type="ECO:0000313" key="6">
    <source>
        <dbReference type="Proteomes" id="UP000824078"/>
    </source>
</evidence>
<protein>
    <submittedName>
        <fullName evidence="5">Coenzyme F420 hydrogenase/dehydrogenase, beta subunit C-terminal domain</fullName>
    </submittedName>
</protein>
<dbReference type="InterPro" id="IPR052977">
    <property type="entry name" value="Polyferredoxin-like_ET"/>
</dbReference>
<feature type="domain" description="4Fe-4S ferredoxin-type" evidence="4">
    <location>
        <begin position="55"/>
        <end position="85"/>
    </location>
</feature>
<comment type="caution">
    <text evidence="5">The sequence shown here is derived from an EMBL/GenBank/DDBJ whole genome shotgun (WGS) entry which is preliminary data.</text>
</comment>
<feature type="domain" description="4Fe-4S ferredoxin-type" evidence="4">
    <location>
        <begin position="21"/>
        <end position="50"/>
    </location>
</feature>
<evidence type="ECO:0000256" key="3">
    <source>
        <dbReference type="ARBA" id="ARBA00023014"/>
    </source>
</evidence>
<name>A0A9D1HX37_9ACTN</name>
<dbReference type="GO" id="GO:0046872">
    <property type="term" value="F:metal ion binding"/>
    <property type="evidence" value="ECO:0007669"/>
    <property type="project" value="UniProtKB-KW"/>
</dbReference>
<dbReference type="AlphaFoldDB" id="A0A9D1HX37"/>
<dbReference type="InterPro" id="IPR017896">
    <property type="entry name" value="4Fe4S_Fe-S-bd"/>
</dbReference>
<keyword evidence="2" id="KW-0408">Iron</keyword>
<dbReference type="GO" id="GO:0051536">
    <property type="term" value="F:iron-sulfur cluster binding"/>
    <property type="evidence" value="ECO:0007669"/>
    <property type="project" value="UniProtKB-KW"/>
</dbReference>
<dbReference type="Pfam" id="PF04432">
    <property type="entry name" value="FrhB_FdhB_C"/>
    <property type="match status" value="1"/>
</dbReference>
<keyword evidence="3" id="KW-0411">Iron-sulfur</keyword>
<dbReference type="PANTHER" id="PTHR43193">
    <property type="match status" value="1"/>
</dbReference>
<dbReference type="SUPFAM" id="SSF54862">
    <property type="entry name" value="4Fe-4S ferredoxins"/>
    <property type="match status" value="1"/>
</dbReference>